<reference evidence="1" key="1">
    <citation type="submission" date="2023-09" db="EMBL/GenBank/DDBJ databases">
        <title>Vallitalea sediminicola and Vallitalea maricola sp. nov., anaerobic bacteria isolated from marine sediment.</title>
        <authorList>
            <person name="Hirano S."/>
            <person name="Maeda A."/>
            <person name="Terahara T."/>
            <person name="Mori K."/>
            <person name="Hamada M."/>
            <person name="Matsumoto R."/>
            <person name="Kobayashi T."/>
        </authorList>
    </citation>
    <scope>NUCLEOTIDE SEQUENCE</scope>
    <source>
        <strain evidence="1">AN17-2</strain>
    </source>
</reference>
<gene>
    <name evidence="1" type="ORF">AN2V17_02130</name>
</gene>
<name>A0ACB5UEF6_9FIRM</name>
<evidence type="ECO:0000313" key="2">
    <source>
        <dbReference type="Proteomes" id="UP001374599"/>
    </source>
</evidence>
<sequence length="62" mass="7322">MAFIALVVNTVAVAVLDFHQFPYKYRLLYSLLHIINNNGEHILNYIYGIIIFYNKYKINNLT</sequence>
<dbReference type="Proteomes" id="UP001374599">
    <property type="component" value="Unassembled WGS sequence"/>
</dbReference>
<organism evidence="1 2">
    <name type="scientific">Vallitalea maricola</name>
    <dbReference type="NCBI Taxonomy" id="3074433"/>
    <lineage>
        <taxon>Bacteria</taxon>
        <taxon>Bacillati</taxon>
        <taxon>Bacillota</taxon>
        <taxon>Clostridia</taxon>
        <taxon>Lachnospirales</taxon>
        <taxon>Vallitaleaceae</taxon>
        <taxon>Vallitalea</taxon>
    </lineage>
</organism>
<keyword evidence="2" id="KW-1185">Reference proteome</keyword>
<comment type="caution">
    <text evidence="1">The sequence shown here is derived from an EMBL/GenBank/DDBJ whole genome shotgun (WGS) entry which is preliminary data.</text>
</comment>
<dbReference type="EMBL" id="BTPU01000003">
    <property type="protein sequence ID" value="GMQ60985.1"/>
    <property type="molecule type" value="Genomic_DNA"/>
</dbReference>
<evidence type="ECO:0000313" key="1">
    <source>
        <dbReference type="EMBL" id="GMQ60985.1"/>
    </source>
</evidence>
<accession>A0ACB5UEF6</accession>
<protein>
    <submittedName>
        <fullName evidence="1">Uncharacterized protein</fullName>
    </submittedName>
</protein>
<proteinExistence type="predicted"/>